<comment type="caution">
    <text evidence="2">The sequence shown here is derived from an EMBL/GenBank/DDBJ whole genome shotgun (WGS) entry which is preliminary data.</text>
</comment>
<evidence type="ECO:0000313" key="3">
    <source>
        <dbReference type="Proteomes" id="UP000664417"/>
    </source>
</evidence>
<gene>
    <name evidence="2" type="ORF">J3U88_00455</name>
</gene>
<reference evidence="2" key="1">
    <citation type="submission" date="2021-03" db="EMBL/GenBank/DDBJ databases">
        <authorList>
            <person name="Wang G."/>
        </authorList>
    </citation>
    <scope>NUCLEOTIDE SEQUENCE</scope>
    <source>
        <strain evidence="2">KCTC 12899</strain>
    </source>
</reference>
<feature type="transmembrane region" description="Helical" evidence="1">
    <location>
        <begin position="164"/>
        <end position="188"/>
    </location>
</feature>
<feature type="transmembrane region" description="Helical" evidence="1">
    <location>
        <begin position="132"/>
        <end position="152"/>
    </location>
</feature>
<accession>A0A8J7Q5B6</accession>
<dbReference type="RefSeq" id="WP_207856145.1">
    <property type="nucleotide sequence ID" value="NZ_JAFREP010000001.1"/>
</dbReference>
<feature type="transmembrane region" description="Helical" evidence="1">
    <location>
        <begin position="251"/>
        <end position="273"/>
    </location>
</feature>
<feature type="transmembrane region" description="Helical" evidence="1">
    <location>
        <begin position="94"/>
        <end position="112"/>
    </location>
</feature>
<feature type="transmembrane region" description="Helical" evidence="1">
    <location>
        <begin position="208"/>
        <end position="230"/>
    </location>
</feature>
<dbReference type="AlphaFoldDB" id="A0A8J7Q5B6"/>
<sequence>MTAVFRKEIKDLLPFLLLVQLVYGTEVFFDLVTDYPDQSPLLNHFSFILEDSWWTGCLTAFFLSFALASGLFIREIDQRTIHFLEGLPTNRHRIFWSKVAAAFCVLYSGPLLEAGHSVWQQIFARTSIDTGFHWNLVFTGLFLQGCLIFVFLTAGMLFSFLRRLGWAVAAVLFATYALTLRFFPAVVVLNPCLLTQPLLEGHHWPIPWRMLAVQLPLGLTALLTSWWLFLGKGMAVAAYLEKVRQSMVGRVVLGCAGTATVVAWLAILIFLVAGRGGGGEGVSNGDAVFIGWEAADYATERYRFKLPSNLLDAAKPGLEQADHIHDQVTDFLQMEAGDPISVNAMQPAGRHVAGLAFWQSIRLSSSMLLDPNQLTATLGHETVHVYADQLSNGTLNDQHETTRFFNEGLAEYLEQRYFRDPAFVDQTHYERVVAAFDRFHRFEFDTFMSNSALVKEYDAHLVYPFGMTFVKQVIDRHGDDAANRILTALGRDDRPRDLAGLTLWRDAFQQAGMNFDAEVNNYYERVKVLGAQHAEFVDALPRLYGSVTEENGILWVTVESSTAHDHQIVVRARQSADTEQELYQYPDAMGDGRFPLLARDFPNLELQVGLQIGNETFSIWEKWVQIQIGR</sequence>
<feature type="transmembrane region" description="Helical" evidence="1">
    <location>
        <begin position="52"/>
        <end position="73"/>
    </location>
</feature>
<feature type="transmembrane region" description="Helical" evidence="1">
    <location>
        <begin position="12"/>
        <end position="32"/>
    </location>
</feature>
<protein>
    <submittedName>
        <fullName evidence="2">ABC transporter permease</fullName>
    </submittedName>
</protein>
<evidence type="ECO:0000313" key="2">
    <source>
        <dbReference type="EMBL" id="MBO1316909.1"/>
    </source>
</evidence>
<keyword evidence="1" id="KW-0812">Transmembrane</keyword>
<keyword evidence="1" id="KW-1133">Transmembrane helix</keyword>
<keyword evidence="3" id="KW-1185">Reference proteome</keyword>
<evidence type="ECO:0000256" key="1">
    <source>
        <dbReference type="SAM" id="Phobius"/>
    </source>
</evidence>
<proteinExistence type="predicted"/>
<name>A0A8J7Q5B6_9BACT</name>
<keyword evidence="1" id="KW-0472">Membrane</keyword>
<dbReference type="Proteomes" id="UP000664417">
    <property type="component" value="Unassembled WGS sequence"/>
</dbReference>
<organism evidence="2 3">
    <name type="scientific">Acanthopleuribacter pedis</name>
    <dbReference type="NCBI Taxonomy" id="442870"/>
    <lineage>
        <taxon>Bacteria</taxon>
        <taxon>Pseudomonadati</taxon>
        <taxon>Acidobacteriota</taxon>
        <taxon>Holophagae</taxon>
        <taxon>Acanthopleuribacterales</taxon>
        <taxon>Acanthopleuribacteraceae</taxon>
        <taxon>Acanthopleuribacter</taxon>
    </lineage>
</organism>
<dbReference type="EMBL" id="JAFREP010000001">
    <property type="protein sequence ID" value="MBO1316909.1"/>
    <property type="molecule type" value="Genomic_DNA"/>
</dbReference>